<feature type="non-terminal residue" evidence="1">
    <location>
        <position position="1"/>
    </location>
</feature>
<protein>
    <submittedName>
        <fullName evidence="1">Uncharacterized protein</fullName>
    </submittedName>
</protein>
<proteinExistence type="predicted"/>
<dbReference type="EMBL" id="CADCTZ010000428">
    <property type="protein sequence ID" value="CAA9342250.1"/>
    <property type="molecule type" value="Genomic_DNA"/>
</dbReference>
<reference evidence="1" key="1">
    <citation type="submission" date="2020-02" db="EMBL/GenBank/DDBJ databases">
        <authorList>
            <person name="Meier V. D."/>
        </authorList>
    </citation>
    <scope>NUCLEOTIDE SEQUENCE</scope>
    <source>
        <strain evidence="1">AVDCRST_MAG84</strain>
    </source>
</reference>
<accession>A0A6J4LVT3</accession>
<feature type="non-terminal residue" evidence="1">
    <location>
        <position position="80"/>
    </location>
</feature>
<name>A0A6J4LVT3_9CYAN</name>
<organism evidence="1">
    <name type="scientific">uncultured Microcoleus sp</name>
    <dbReference type="NCBI Taxonomy" id="259945"/>
    <lineage>
        <taxon>Bacteria</taxon>
        <taxon>Bacillati</taxon>
        <taxon>Cyanobacteriota</taxon>
        <taxon>Cyanophyceae</taxon>
        <taxon>Oscillatoriophycideae</taxon>
        <taxon>Oscillatoriales</taxon>
        <taxon>Microcoleaceae</taxon>
        <taxon>Microcoleus</taxon>
        <taxon>environmental samples</taxon>
    </lineage>
</organism>
<dbReference type="AlphaFoldDB" id="A0A6J4LVT3"/>
<evidence type="ECO:0000313" key="1">
    <source>
        <dbReference type="EMBL" id="CAA9342250.1"/>
    </source>
</evidence>
<sequence length="80" mass="9215">LLGKPWKPYTATTYSPKLPLPLPTMMLVIYNCGGKWKLHKFRGKLRLGLSRIFLVRRGVNSLKAKSSLRNWSINLALKNY</sequence>
<gene>
    <name evidence="1" type="ORF">AVDCRST_MAG84-2436</name>
</gene>